<organism evidence="1">
    <name type="scientific">Cedratvirus Zaza IHUMI</name>
    <dbReference type="NCBI Taxonomy" id="2126979"/>
    <lineage>
        <taxon>Viruses</taxon>
        <taxon>Pithoviruses</taxon>
    </lineage>
</organism>
<protein>
    <recommendedName>
        <fullName evidence="2">Ankyrin repeat-containing protein</fullName>
    </recommendedName>
</protein>
<accession>A0A2R8FFL2</accession>
<sequence>MQAVLEAIFSLCGGYNFLNRQVCREFRDMVAKKDGVDYLNELIHDGRECNFTPSEQLMQVAFDRSLFSLLEACESYIPENICDIAAKKGNLEVLQWARSKG</sequence>
<dbReference type="Proteomes" id="UP000270547">
    <property type="component" value="Segment"/>
</dbReference>
<reference evidence="1" key="1">
    <citation type="submission" date="2018-03" db="EMBL/GenBank/DDBJ databases">
        <authorList>
            <consortium name="Urmite Genomes"/>
        </authorList>
    </citation>
    <scope>NUCLEOTIDE SEQUENCE [LARGE SCALE GENOMIC DNA]</scope>
    <source>
        <strain evidence="1">IHUMI-S29</strain>
    </source>
</reference>
<evidence type="ECO:0000313" key="1">
    <source>
        <dbReference type="EMBL" id="SPN79726.1"/>
    </source>
</evidence>
<proteinExistence type="predicted"/>
<evidence type="ECO:0008006" key="2">
    <source>
        <dbReference type="Google" id="ProtNLM"/>
    </source>
</evidence>
<gene>
    <name evidence="1" type="ORF">ZAZAV_461</name>
</gene>
<dbReference type="EMBL" id="LT994652">
    <property type="protein sequence ID" value="SPN79726.1"/>
    <property type="molecule type" value="Genomic_DNA"/>
</dbReference>
<name>A0A2R8FFL2_9VIRU</name>